<proteinExistence type="predicted"/>
<evidence type="ECO:0000313" key="2">
    <source>
        <dbReference type="Proteomes" id="UP001266807"/>
    </source>
</evidence>
<evidence type="ECO:0000313" key="1">
    <source>
        <dbReference type="EMBL" id="MDR6779380.1"/>
    </source>
</evidence>
<name>A0ABU1QIF2_9BACL</name>
<organism evidence="1 2">
    <name type="scientific">Paenibacillus peoriae</name>
    <dbReference type="NCBI Taxonomy" id="59893"/>
    <lineage>
        <taxon>Bacteria</taxon>
        <taxon>Bacillati</taxon>
        <taxon>Bacillota</taxon>
        <taxon>Bacilli</taxon>
        <taxon>Bacillales</taxon>
        <taxon>Paenibacillaceae</taxon>
        <taxon>Paenibacillus</taxon>
    </lineage>
</organism>
<dbReference type="RefSeq" id="WP_310168674.1">
    <property type="nucleotide sequence ID" value="NZ_JAVDUG010000004.1"/>
</dbReference>
<comment type="caution">
    <text evidence="1">The sequence shown here is derived from an EMBL/GenBank/DDBJ whole genome shotgun (WGS) entry which is preliminary data.</text>
</comment>
<sequence>MTYIDCEYKGSIANQAVMSITRKENMLYRKSMCDGAIKYHKENNNNGQVKFFEDEMKLINRRLKYLEN</sequence>
<dbReference type="EMBL" id="JAVDUG010000004">
    <property type="protein sequence ID" value="MDR6779380.1"/>
    <property type="molecule type" value="Genomic_DNA"/>
</dbReference>
<keyword evidence="2" id="KW-1185">Reference proteome</keyword>
<protein>
    <submittedName>
        <fullName evidence="1">Uncharacterized protein</fullName>
    </submittedName>
</protein>
<dbReference type="Proteomes" id="UP001266807">
    <property type="component" value="Unassembled WGS sequence"/>
</dbReference>
<accession>A0ABU1QIF2</accession>
<gene>
    <name evidence="1" type="ORF">J2W98_003660</name>
</gene>
<reference evidence="1 2" key="1">
    <citation type="submission" date="2023-07" db="EMBL/GenBank/DDBJ databases">
        <title>Sorghum-associated microbial communities from plants grown in Nebraska, USA.</title>
        <authorList>
            <person name="Schachtman D."/>
        </authorList>
    </citation>
    <scope>NUCLEOTIDE SEQUENCE [LARGE SCALE GENOMIC DNA]</scope>
    <source>
        <strain evidence="1 2">BE143</strain>
    </source>
</reference>